<evidence type="ECO:0000259" key="4">
    <source>
        <dbReference type="Pfam" id="PF26103"/>
    </source>
</evidence>
<feature type="domain" description="Epg5-like TPR" evidence="5">
    <location>
        <begin position="1412"/>
        <end position="1631"/>
    </location>
</feature>
<dbReference type="Pfam" id="PF26573">
    <property type="entry name" value="TPR_Epg5_2"/>
    <property type="match status" value="1"/>
</dbReference>
<evidence type="ECO:0000313" key="6">
    <source>
        <dbReference type="Proteomes" id="UP000515154"/>
    </source>
</evidence>
<evidence type="ECO:0000259" key="5">
    <source>
        <dbReference type="Pfam" id="PF26573"/>
    </source>
</evidence>
<dbReference type="Pfam" id="PF26106">
    <property type="entry name" value="TPR_Epg5_C"/>
    <property type="match status" value="1"/>
</dbReference>
<dbReference type="Pfam" id="PF26103">
    <property type="entry name" value="TPR_Epg5"/>
    <property type="match status" value="1"/>
</dbReference>
<evidence type="ECO:0000313" key="7">
    <source>
        <dbReference type="RefSeq" id="XP_029634621.1"/>
    </source>
</evidence>
<dbReference type="Proteomes" id="UP000515154">
    <property type="component" value="Linkage group LG4"/>
</dbReference>
<feature type="compositionally biased region" description="Basic residues" evidence="3">
    <location>
        <begin position="7"/>
        <end position="19"/>
    </location>
</feature>
<name>A0A6P7S966_9MOLL</name>
<feature type="region of interest" description="Disordered" evidence="3">
    <location>
        <begin position="1"/>
        <end position="73"/>
    </location>
</feature>
<proteinExistence type="inferred from homology"/>
<dbReference type="RefSeq" id="XP_029634621.1">
    <property type="nucleotide sequence ID" value="XM_029778761.2"/>
</dbReference>
<dbReference type="PANTHER" id="PTHR31139">
    <property type="entry name" value="ECTOPIC P GRANULES PROTEIN 5 HOMOLOG"/>
    <property type="match status" value="1"/>
</dbReference>
<accession>A0A6P7S966</accession>
<keyword evidence="2" id="KW-0072">Autophagy</keyword>
<evidence type="ECO:0000256" key="3">
    <source>
        <dbReference type="SAM" id="MobiDB-lite"/>
    </source>
</evidence>
<organism evidence="6 7">
    <name type="scientific">Octopus sinensis</name>
    <name type="common">East Asian common octopus</name>
    <dbReference type="NCBI Taxonomy" id="2607531"/>
    <lineage>
        <taxon>Eukaryota</taxon>
        <taxon>Metazoa</taxon>
        <taxon>Spiralia</taxon>
        <taxon>Lophotrochozoa</taxon>
        <taxon>Mollusca</taxon>
        <taxon>Cephalopoda</taxon>
        <taxon>Coleoidea</taxon>
        <taxon>Octopodiformes</taxon>
        <taxon>Octopoda</taxon>
        <taxon>Incirrata</taxon>
        <taxon>Octopodidae</taxon>
        <taxon>Octopus</taxon>
    </lineage>
</organism>
<evidence type="ECO:0000256" key="1">
    <source>
        <dbReference type="ARBA" id="ARBA00010948"/>
    </source>
</evidence>
<dbReference type="GO" id="GO:0005737">
    <property type="term" value="C:cytoplasm"/>
    <property type="evidence" value="ECO:0007669"/>
    <property type="project" value="TreeGrafter"/>
</dbReference>
<dbReference type="InterPro" id="IPR058750">
    <property type="entry name" value="TPR_Epg5"/>
</dbReference>
<evidence type="ECO:0000256" key="2">
    <source>
        <dbReference type="ARBA" id="ARBA00023006"/>
    </source>
</evidence>
<gene>
    <name evidence="7" type="primary">LOC115210270</name>
</gene>
<keyword evidence="6" id="KW-1185">Reference proteome</keyword>
<sequence>MAEAARPKTKTRLKKKKKEREHTSSSFDECKYGTDSEKDELSRALSLGEDSNEPKILHDRPIPDKDEDSSQFFDSPKTLVVDKELVADNETNLECQLIADNETNLECQFTEAITEELEAVSSHSTQQLDVGNEELVIEQELTAACSEDDPKEVDENEEQVVPLSSSDIPCQYFMEGISEEHFVNQDLVSDVQEELQEQQKYIPSIDRPVSEAELTTNNDQETGSLSSSATREPAVIIGSPGNLNELAARTLISSMHTDTNCEEHCHLGKLEESVIIQNAFQQENDFENSSNRLSEIDIDLSSQNIASIVPESSSAVLRDEDSLPYSDLQQCNNQMQDAQSPGQCALLQLDADDEELASNIPLMAEVQRKGMPLMAATEAYEEQCWDVAYEHLTSPSETDSASANLSPKFGSRQVNAARSIQPLTRLQLRSLYYNNELAVNEELINNFVQEESNNSNHEFDEILTNYYRACKKLINAENTVRLQQENHKKYRKGLWQTVQEHVVVQGYCKDNSRCVVRHLYEKSEMEHSLFEKIGKTLQSVRNSIEDELSLQAYSAQLSRLQVESYIHNLFKSLPILQKIRADGPIRVQAKQSMTVLHQIQRLKDCISILFSMHRRPIDDHNFVENLRIWTERLVSVLLRVASFEDHLFLLNHVLRCPAGVGSWAAQYIQIPLLVNIDETTFVSPSLDHMVTVLATILQPIKGREQFLQHLNTNLKERTESNDGAWIMVDSDGEENEDPKNAWQYLRENDVVNMLGQVALNELFQHVLMMTLNQDGSWHYDVNVTSESIMMKTFAFFTCLIDILSCGLKTFSLSRYRQLNKRIGRMITQIMLYTSDHWLSFRQCNQRLPPAMLERLQVEFDQLFLRAVHCILNAERMGSWQYMTDMPYASVSLETTWKLMWMLHMGQNQSVLPDNLPSVEQCKAELKDPLRKAQLADSLQKMPISEAIYLLTAFSNMVQCRHESETEFIQTITVEVFEIAYLYDHTKDFCSKVGRELLSAIAQVHPVTISFLIHKLRDVRGNIGGMALYLFKELPMYDWQLENADLAILRSWLVSTDLSSTEHLLGRTILSNLNWGLNKENTDLALPLWIHQYVACVLVEAYHNYITSKHLGSVFMEGVKQVALVVRQQQTNEQQFSSWAWELVFKLHLHNDTLPRPSSFEPSTNLVDMDNIPELRKDTFLASVQQGLKVDNPIAMYVAMTMTKYGHDVAEFITHGIPLLSKLNSLYYTKAVIHIIGHCVPMFYNQGQYLIENQEFLKTLHNVLLADETPMRVAKNLISSDFPGAMTKLFNSMILTQIQATNCPADAVTVIALWAHLMLKIPKWSLDRNCCYVLDNLVRSAFRYVEALKKIETLLSEQYQCMLAEYRSQGVVESFVNWIAAGQNLPSFMEKQSLPDAPWLAYLILSIEGKYEECTLLWPTIQQELLSNTKISVEQAWKKSAVKLKLKTISAFHRLNIYRWAQQAVDTPNDHPILPLIWQRFFVLYLGRSITPGSLPERASNGNRFFESLSYRNLLKKMKKKLVDVVQHHIAVLQSAKGSEGENTESPPMSESSSCLSLESLKGECEETVKKSLNTQLHTTLQNLFESFQFWLDEPRLHEATLYLPALPTQYDSERLQKIFFCDKSPWMELIDMNMLTYESVTLALVWTEEITVSYHHQYKQKSKTDSNFRVSTATTRILNRLKTHSIPLGPPPITDPSPPVPEVTVTALEEKSTLMYIINTDLKVLCNHARNFSRQVSRHITMDLEYLDLLPQLYSNEWNQVPVTLECRSTINFTHKCSGSITTSVRVCEKTLNADIQQKLNDIEGQQQVLVQEGLLPPPQKVCVAAVHVENIITTLIKLTRARTDVDKIEHLQSIGCAIFYYLANMVTNETNFYPPTRQFFASCLDILGQEFVQKMPDQSPVLLNFVLDHPDLAGLMSPHFLPNLNPGCFLAMYEKLIVLRSCQIDMAFMLLSKFDVCIWLEKLNLPHPEVVKLIDVLSTAFISCGAEPMSRELILFELFCTHLHKVLNSCFHYYLSQILSMLLKVSSKGRLHVKCWQIFSETAFPYVTECATPGSFDEDYQLQQLSNISAPSASQLSSHQLAQILEMMSSFFMEQRLLNKESCTFGLYSKWHKYVPYIASISAGFLKILAAQYHENLSEESPAQVIDYLWNMIVNVFSPWVRPLKGPAQTQLLIPWTAGDHEAATIMVQNFCDAIRYIHTFYKSLLSPVAYSQTQDILGRLWIFYTSILASRKIPVYCVTLLNVELALLPWDQLTIDLQVAETMSTIRDNGNIESFQLVKVIAPHVNWANAMQDFISNYPVNIVSKFAAHLFHLFLQLAGDDKESFLSFTEEVILMFMMAEKLCWNYLDSNSFSQSVNWYLQHCDPRAILAQRSSLQALELRLIKSASKFDCDSSAHWNSEISKKRVGYVYCVIQLLCQCSYQDDINEETFSNSILNILTEIETVEMAVADRYVQNEESVEMMKTVYSLLNNCNPEGTISELITSTIYSWLESSIHSILLMPAIAAACRSLASLTNVVQILEKCVDVYFTSDGSFQKSNWDIILLNIQIPELNLAEFLEECLQQGAFLTLHAYLLQQLSSATDCSEEQAVIWKVLEWSTKGKSSSDNEGKMLLWWHKCFCQMISQLENKTCSTTDIAQILSAFIHMLTPLAEDKDTTGILGAIGLGRRSTLSIKFRLTCRALYVFLQTTLHPDLTLRVHPEMSIVLHSPGKQALNALRNLKTNRQYCSLLTTINYCSDFVVNPANVFHDSVKLLEYLARSFYSHKGYWAVNLPPLTP</sequence>
<dbReference type="PANTHER" id="PTHR31139:SF4">
    <property type="entry name" value="ECTOPIC P GRANULES PROTEIN 5 HOMOLOG"/>
    <property type="match status" value="1"/>
</dbReference>
<reference evidence="7" key="1">
    <citation type="submission" date="2025-08" db="UniProtKB">
        <authorList>
            <consortium name="RefSeq"/>
        </authorList>
    </citation>
    <scope>IDENTIFICATION</scope>
</reference>
<protein>
    <submittedName>
        <fullName evidence="7">Ectopic P granules protein 5 homolog</fullName>
    </submittedName>
</protein>
<dbReference type="GO" id="GO:0097352">
    <property type="term" value="P:autophagosome maturation"/>
    <property type="evidence" value="ECO:0007669"/>
    <property type="project" value="TreeGrafter"/>
</dbReference>
<dbReference type="KEGG" id="osn:115210270"/>
<feature type="compositionally biased region" description="Basic and acidic residues" evidence="3">
    <location>
        <begin position="20"/>
        <end position="42"/>
    </location>
</feature>
<dbReference type="InterPro" id="IPR051436">
    <property type="entry name" value="Autophagy-related_EPG5"/>
</dbReference>
<dbReference type="InterPro" id="IPR059030">
    <property type="entry name" value="TPR_Epg5_mid"/>
</dbReference>
<feature type="compositionally biased region" description="Basic and acidic residues" evidence="3">
    <location>
        <begin position="52"/>
        <end position="64"/>
    </location>
</feature>
<comment type="similarity">
    <text evidence="1">Belongs to the EPG5 family.</text>
</comment>
<feature type="domain" description="Epg5-like central TPR repeats" evidence="4">
    <location>
        <begin position="1897"/>
        <end position="2289"/>
    </location>
</feature>